<dbReference type="GO" id="GO:0016787">
    <property type="term" value="F:hydrolase activity"/>
    <property type="evidence" value="ECO:0007669"/>
    <property type="project" value="InterPro"/>
</dbReference>
<dbReference type="Proteomes" id="UP000655208">
    <property type="component" value="Unassembled WGS sequence"/>
</dbReference>
<organism evidence="1 2">
    <name type="scientific">Nakamurella endophytica</name>
    <dbReference type="NCBI Taxonomy" id="1748367"/>
    <lineage>
        <taxon>Bacteria</taxon>
        <taxon>Bacillati</taxon>
        <taxon>Actinomycetota</taxon>
        <taxon>Actinomycetes</taxon>
        <taxon>Nakamurellales</taxon>
        <taxon>Nakamurellaceae</taxon>
        <taxon>Nakamurella</taxon>
    </lineage>
</organism>
<comment type="caution">
    <text evidence="1">The sequence shown here is derived from an EMBL/GenBank/DDBJ whole genome shotgun (WGS) entry which is preliminary data.</text>
</comment>
<sequence length="198" mass="20758">MSDPETPPPRRAVVVHGYQAAPDRHWFPWLARELGAQGIAVTVVALPDSDHPDVRSWSEAVAAAVGRVDAGTWLIGHSLGCVTVLRHLGGLAGPWSAAGVVLVAGFAEPLASVPELASFLAEPLAPDACRRIADRVPVRRMIRSDADVFVPADASDRLAAAIGAPVTVVPGAGHFMGSDGVTEFPLVRDLVSGRERSL</sequence>
<proteinExistence type="predicted"/>
<protein>
    <recommendedName>
        <fullName evidence="3">Serine hydrolase family protein</fullName>
    </recommendedName>
</protein>
<dbReference type="AlphaFoldDB" id="A0A917T8X1"/>
<evidence type="ECO:0000313" key="2">
    <source>
        <dbReference type="Proteomes" id="UP000655208"/>
    </source>
</evidence>
<dbReference type="RefSeq" id="WP_188944440.1">
    <property type="nucleotide sequence ID" value="NZ_BMNA01000013.1"/>
</dbReference>
<dbReference type="Gene3D" id="3.40.50.1820">
    <property type="entry name" value="alpha/beta hydrolase"/>
    <property type="match status" value="1"/>
</dbReference>
<dbReference type="Pfam" id="PF06821">
    <property type="entry name" value="Ser_hydrolase"/>
    <property type="match status" value="1"/>
</dbReference>
<reference evidence="1" key="2">
    <citation type="submission" date="2020-09" db="EMBL/GenBank/DDBJ databases">
        <authorList>
            <person name="Sun Q."/>
            <person name="Zhou Y."/>
        </authorList>
    </citation>
    <scope>NUCLEOTIDE SEQUENCE</scope>
    <source>
        <strain evidence="1">CGMCC 4.7308</strain>
    </source>
</reference>
<gene>
    <name evidence="1" type="ORF">GCM10011594_38490</name>
</gene>
<keyword evidence="2" id="KW-1185">Reference proteome</keyword>
<reference evidence="1" key="1">
    <citation type="journal article" date="2014" name="Int. J. Syst. Evol. Microbiol.">
        <title>Complete genome sequence of Corynebacterium casei LMG S-19264T (=DSM 44701T), isolated from a smear-ripened cheese.</title>
        <authorList>
            <consortium name="US DOE Joint Genome Institute (JGI-PGF)"/>
            <person name="Walter F."/>
            <person name="Albersmeier A."/>
            <person name="Kalinowski J."/>
            <person name="Ruckert C."/>
        </authorList>
    </citation>
    <scope>NUCLEOTIDE SEQUENCE</scope>
    <source>
        <strain evidence="1">CGMCC 4.7308</strain>
    </source>
</reference>
<dbReference type="InterPro" id="IPR029058">
    <property type="entry name" value="AB_hydrolase_fold"/>
</dbReference>
<dbReference type="InterPro" id="IPR010662">
    <property type="entry name" value="RBBP9/YdeN"/>
</dbReference>
<name>A0A917T8X1_9ACTN</name>
<evidence type="ECO:0008006" key="3">
    <source>
        <dbReference type="Google" id="ProtNLM"/>
    </source>
</evidence>
<dbReference type="SUPFAM" id="SSF53474">
    <property type="entry name" value="alpha/beta-Hydrolases"/>
    <property type="match status" value="1"/>
</dbReference>
<evidence type="ECO:0000313" key="1">
    <source>
        <dbReference type="EMBL" id="GGM14804.1"/>
    </source>
</evidence>
<dbReference type="PANTHER" id="PTHR15394:SF3">
    <property type="entry name" value="SERINE HYDROLASE RBBP9"/>
    <property type="match status" value="1"/>
</dbReference>
<dbReference type="PANTHER" id="PTHR15394">
    <property type="entry name" value="SERINE HYDROLASE RBBP9"/>
    <property type="match status" value="1"/>
</dbReference>
<dbReference type="EMBL" id="BMNA01000013">
    <property type="protein sequence ID" value="GGM14804.1"/>
    <property type="molecule type" value="Genomic_DNA"/>
</dbReference>
<accession>A0A917T8X1</accession>